<comment type="caution">
    <text evidence="1">The sequence shown here is derived from an EMBL/GenBank/DDBJ whole genome shotgun (WGS) entry which is preliminary data.</text>
</comment>
<keyword evidence="2" id="KW-1185">Reference proteome</keyword>
<organism evidence="1 2">
    <name type="scientific">Hyalomma asiaticum</name>
    <name type="common">Tick</name>
    <dbReference type="NCBI Taxonomy" id="266040"/>
    <lineage>
        <taxon>Eukaryota</taxon>
        <taxon>Metazoa</taxon>
        <taxon>Ecdysozoa</taxon>
        <taxon>Arthropoda</taxon>
        <taxon>Chelicerata</taxon>
        <taxon>Arachnida</taxon>
        <taxon>Acari</taxon>
        <taxon>Parasitiformes</taxon>
        <taxon>Ixodida</taxon>
        <taxon>Ixodoidea</taxon>
        <taxon>Ixodidae</taxon>
        <taxon>Hyalomminae</taxon>
        <taxon>Hyalomma</taxon>
    </lineage>
</organism>
<dbReference type="Proteomes" id="UP000821845">
    <property type="component" value="Chromosome 11"/>
</dbReference>
<protein>
    <submittedName>
        <fullName evidence="1">Uncharacterized protein</fullName>
    </submittedName>
</protein>
<sequence>MSVGNMENASLDSAASGFEVQLYVYDLSKGLAKKLSTALLGREVPGVWHTSIVVRGTEYFFGSTGIDSCPAERTSLQKPDRVVNLGRTEQPHDAFLNYIQELGKSTYKDGTYNLFHHNCNHFTQDVALFLTGQSIPREILYQPDHFLRSPVGSKLVPFFERLVITVDKTLEQGSSGAAQQSSECSPYPEHLDLSKSGPARGQSPTEPTPEECEHKSDDDHPVFYTGVDGIAAFKELEGHLERTAVTDSERSQLDQLREYLVNGHGAWAIGPELLELFEKLLTSHDDNCAARLSLLRVLQATVLLKDIILFLHQDREKHVIMSYVNRIATLSTQEQDEVLKLLCNLCSYIASCEWLLHISGWREDDNGKVCSNAKATVRAVAHGLLCGRRLAQEYGAALAFNLTSTEMFDSVAEELSEAVTQFLQGDVGEKQAYCCLVALHRLLGVSYDEVSEKVQYITPYLEKLADSSVRVKKLVSEIQSRMPASTSVPKT</sequence>
<gene>
    <name evidence="1" type="ORF">HPB50_016301</name>
</gene>
<evidence type="ECO:0000313" key="2">
    <source>
        <dbReference type="Proteomes" id="UP000821845"/>
    </source>
</evidence>
<reference evidence="1" key="1">
    <citation type="submission" date="2020-05" db="EMBL/GenBank/DDBJ databases">
        <title>Large-scale comparative analyses of tick genomes elucidate their genetic diversity and vector capacities.</title>
        <authorList>
            <person name="Jia N."/>
            <person name="Wang J."/>
            <person name="Shi W."/>
            <person name="Du L."/>
            <person name="Sun Y."/>
            <person name="Zhan W."/>
            <person name="Jiang J."/>
            <person name="Wang Q."/>
            <person name="Zhang B."/>
            <person name="Ji P."/>
            <person name="Sakyi L.B."/>
            <person name="Cui X."/>
            <person name="Yuan T."/>
            <person name="Jiang B."/>
            <person name="Yang W."/>
            <person name="Lam T.T.-Y."/>
            <person name="Chang Q."/>
            <person name="Ding S."/>
            <person name="Wang X."/>
            <person name="Zhu J."/>
            <person name="Ruan X."/>
            <person name="Zhao L."/>
            <person name="Wei J."/>
            <person name="Que T."/>
            <person name="Du C."/>
            <person name="Cheng J."/>
            <person name="Dai P."/>
            <person name="Han X."/>
            <person name="Huang E."/>
            <person name="Gao Y."/>
            <person name="Liu J."/>
            <person name="Shao H."/>
            <person name="Ye R."/>
            <person name="Li L."/>
            <person name="Wei W."/>
            <person name="Wang X."/>
            <person name="Wang C."/>
            <person name="Yang T."/>
            <person name="Huo Q."/>
            <person name="Li W."/>
            <person name="Guo W."/>
            <person name="Chen H."/>
            <person name="Zhou L."/>
            <person name="Ni X."/>
            <person name="Tian J."/>
            <person name="Zhou Y."/>
            <person name="Sheng Y."/>
            <person name="Liu T."/>
            <person name="Pan Y."/>
            <person name="Xia L."/>
            <person name="Li J."/>
            <person name="Zhao F."/>
            <person name="Cao W."/>
        </authorList>
    </citation>
    <scope>NUCLEOTIDE SEQUENCE</scope>
    <source>
        <strain evidence="1">Hyas-2018</strain>
    </source>
</reference>
<evidence type="ECO:0000313" key="1">
    <source>
        <dbReference type="EMBL" id="KAH6941326.1"/>
    </source>
</evidence>
<name>A0ACB7T285_HYAAI</name>
<proteinExistence type="predicted"/>
<dbReference type="EMBL" id="CM023491">
    <property type="protein sequence ID" value="KAH6941326.1"/>
    <property type="molecule type" value="Genomic_DNA"/>
</dbReference>
<accession>A0ACB7T285</accession>